<dbReference type="PANTHER" id="PTHR38104:SF1">
    <property type="entry name" value="ANTI-SIGMA-E FACTOR RSEA"/>
    <property type="match status" value="1"/>
</dbReference>
<keyword evidence="6" id="KW-0472">Membrane</keyword>
<keyword evidence="10" id="KW-1185">Reference proteome</keyword>
<evidence type="ECO:0000256" key="3">
    <source>
        <dbReference type="ARBA" id="ARBA00022475"/>
    </source>
</evidence>
<dbReference type="InterPro" id="IPR005573">
    <property type="entry name" value="Anti-sigma_E_RseA_C"/>
</dbReference>
<dbReference type="Proteomes" id="UP001595457">
    <property type="component" value="Unassembled WGS sequence"/>
</dbReference>
<dbReference type="RefSeq" id="WP_377812598.1">
    <property type="nucleotide sequence ID" value="NZ_JBHRSJ010000001.1"/>
</dbReference>
<dbReference type="Pfam" id="PF03872">
    <property type="entry name" value="RseA_N"/>
    <property type="match status" value="1"/>
</dbReference>
<keyword evidence="5" id="KW-1133">Transmembrane helix</keyword>
<dbReference type="CDD" id="cd16328">
    <property type="entry name" value="RseA_N"/>
    <property type="match status" value="1"/>
</dbReference>
<dbReference type="Gene3D" id="1.10.10.880">
    <property type="entry name" value="Anti sigma-E protein RseA, N-terminal domain"/>
    <property type="match status" value="1"/>
</dbReference>
<dbReference type="InterPro" id="IPR052383">
    <property type="entry name" value="Anti-sigma-E_RseA-like"/>
</dbReference>
<dbReference type="SUPFAM" id="SSF89069">
    <property type="entry name" value="N-terminal, cytoplasmic domain of anti-sigmaE factor RseA"/>
    <property type="match status" value="1"/>
</dbReference>
<name>A0ABV7APP6_9GAMM</name>
<feature type="domain" description="Anti sigma-E protein RseA N-terminal" evidence="7">
    <location>
        <begin position="7"/>
        <end position="78"/>
    </location>
</feature>
<protein>
    <submittedName>
        <fullName evidence="9">Sigma-E factor negative regulatory protein</fullName>
    </submittedName>
</protein>
<dbReference type="Pfam" id="PF03873">
    <property type="entry name" value="RseA_C"/>
    <property type="match status" value="1"/>
</dbReference>
<comment type="subcellular location">
    <subcellularLocation>
        <location evidence="1">Cell membrane</location>
        <topology evidence="1">Single-pass membrane protein</topology>
    </subcellularLocation>
</comment>
<comment type="caution">
    <text evidence="9">The sequence shown here is derived from an EMBL/GenBank/DDBJ whole genome shotgun (WGS) entry which is preliminary data.</text>
</comment>
<dbReference type="InterPro" id="IPR036147">
    <property type="entry name" value="Anti-sigma_E_RseA_N_sf"/>
</dbReference>
<evidence type="ECO:0000256" key="4">
    <source>
        <dbReference type="ARBA" id="ARBA00022692"/>
    </source>
</evidence>
<evidence type="ECO:0000259" key="7">
    <source>
        <dbReference type="Pfam" id="PF03872"/>
    </source>
</evidence>
<dbReference type="PANTHER" id="PTHR38104">
    <property type="match status" value="1"/>
</dbReference>
<reference evidence="10" key="1">
    <citation type="journal article" date="2019" name="Int. J. Syst. Evol. Microbiol.">
        <title>The Global Catalogue of Microorganisms (GCM) 10K type strain sequencing project: providing services to taxonomists for standard genome sequencing and annotation.</title>
        <authorList>
            <consortium name="The Broad Institute Genomics Platform"/>
            <consortium name="The Broad Institute Genome Sequencing Center for Infectious Disease"/>
            <person name="Wu L."/>
            <person name="Ma J."/>
        </authorList>
    </citation>
    <scope>NUCLEOTIDE SEQUENCE [LARGE SCALE GENOMIC DNA]</scope>
    <source>
        <strain evidence="10">KCTC 62195</strain>
    </source>
</reference>
<dbReference type="InterPro" id="IPR005572">
    <property type="entry name" value="Anti-sigma_E_RseA_N"/>
</dbReference>
<evidence type="ECO:0000256" key="2">
    <source>
        <dbReference type="ARBA" id="ARBA00005837"/>
    </source>
</evidence>
<gene>
    <name evidence="9" type="ORF">ACFOJE_02185</name>
</gene>
<keyword evidence="4" id="KW-0812">Transmembrane</keyword>
<comment type="similarity">
    <text evidence="2">Belongs to the RseA family.</text>
</comment>
<dbReference type="EMBL" id="JBHRSJ010000001">
    <property type="protein sequence ID" value="MFC2971025.1"/>
    <property type="molecule type" value="Genomic_DNA"/>
</dbReference>
<evidence type="ECO:0000313" key="10">
    <source>
        <dbReference type="Proteomes" id="UP001595457"/>
    </source>
</evidence>
<feature type="domain" description="Anti sigma-E protein RseA C-terminal" evidence="8">
    <location>
        <begin position="121"/>
        <end position="180"/>
    </location>
</feature>
<organism evidence="9 10">
    <name type="scientific">Azotobacter bryophylli</name>
    <dbReference type="NCBI Taxonomy" id="1986537"/>
    <lineage>
        <taxon>Bacteria</taxon>
        <taxon>Pseudomonadati</taxon>
        <taxon>Pseudomonadota</taxon>
        <taxon>Gammaproteobacteria</taxon>
        <taxon>Pseudomonadales</taxon>
        <taxon>Pseudomonadaceae</taxon>
        <taxon>Azotobacter</taxon>
    </lineage>
</organism>
<evidence type="ECO:0000313" key="9">
    <source>
        <dbReference type="EMBL" id="MFC2971025.1"/>
    </source>
</evidence>
<proteinExistence type="inferred from homology"/>
<keyword evidence="3" id="KW-1003">Cell membrane</keyword>
<evidence type="ECO:0000256" key="6">
    <source>
        <dbReference type="ARBA" id="ARBA00023136"/>
    </source>
</evidence>
<sequence length="205" mass="21853">MSREALHESLSAVMDNEADELELHRVLAASDDAELRATWSRYQIARAAMYKELLEPRLDIAAGVSAALASEASPKASRALWHTLGRLAVAASVTVAVLAGVRFYNQDEVAGGQGEVAQQVQQPSMSTPPMHGTPVLAGYNERVVQPQSQGDAGIDAGQATGWHEQRLPVYLRQHAQQSALNGANGANGAEAVLPYARAASMDNNR</sequence>
<accession>A0ABV7APP6</accession>
<evidence type="ECO:0000256" key="5">
    <source>
        <dbReference type="ARBA" id="ARBA00022989"/>
    </source>
</evidence>
<evidence type="ECO:0000259" key="8">
    <source>
        <dbReference type="Pfam" id="PF03873"/>
    </source>
</evidence>
<evidence type="ECO:0000256" key="1">
    <source>
        <dbReference type="ARBA" id="ARBA00004162"/>
    </source>
</evidence>